<reference evidence="1" key="1">
    <citation type="submission" date="2015-10" db="EMBL/GenBank/DDBJ databases">
        <authorList>
            <person name="Regsiter A."/>
            <person name="william w."/>
        </authorList>
    </citation>
    <scope>NUCLEOTIDE SEQUENCE</scope>
    <source>
        <strain evidence="1">Montdore</strain>
    </source>
</reference>
<organism evidence="1 2">
    <name type="scientific">Tuber aestivum</name>
    <name type="common">summer truffle</name>
    <dbReference type="NCBI Taxonomy" id="59557"/>
    <lineage>
        <taxon>Eukaryota</taxon>
        <taxon>Fungi</taxon>
        <taxon>Dikarya</taxon>
        <taxon>Ascomycota</taxon>
        <taxon>Pezizomycotina</taxon>
        <taxon>Pezizomycetes</taxon>
        <taxon>Pezizales</taxon>
        <taxon>Tuberaceae</taxon>
        <taxon>Tuber</taxon>
    </lineage>
</organism>
<sequence length="100" mass="11568">MDRAKVTRRVLDGEANQLKHTENVKIWKSQLTSSSEERKFRRVGDAPTLRLAQKTRDTLNDETHYEVLTKTSQENSLIKNNGVHFSFSVYLTYTNAIPEN</sequence>
<dbReference type="EMBL" id="LN891117">
    <property type="protein sequence ID" value="CUS08717.1"/>
    <property type="molecule type" value="Genomic_DNA"/>
</dbReference>
<evidence type="ECO:0000313" key="2">
    <source>
        <dbReference type="Proteomes" id="UP001412239"/>
    </source>
</evidence>
<evidence type="ECO:0000313" key="1">
    <source>
        <dbReference type="EMBL" id="CUS08717.1"/>
    </source>
</evidence>
<dbReference type="AlphaFoldDB" id="A0A292PQH5"/>
<keyword evidence="2" id="KW-1185">Reference proteome</keyword>
<name>A0A292PQH5_9PEZI</name>
<accession>A0A292PQH5</accession>
<protein>
    <submittedName>
        <fullName evidence="1">Uncharacterized protein</fullName>
    </submittedName>
</protein>
<dbReference type="Proteomes" id="UP001412239">
    <property type="component" value="Unassembled WGS sequence"/>
</dbReference>
<gene>
    <name evidence="1" type="ORF">GSTUAT00007181001</name>
</gene>
<proteinExistence type="predicted"/>